<evidence type="ECO:0000256" key="9">
    <source>
        <dbReference type="ARBA" id="ARBA00022801"/>
    </source>
</evidence>
<dbReference type="Proteomes" id="UP001056648">
    <property type="component" value="Chromosome 2"/>
</dbReference>
<keyword evidence="6" id="KW-0031">Aminopeptidase</keyword>
<evidence type="ECO:0000313" key="12">
    <source>
        <dbReference type="EMBL" id="USE78548.1"/>
    </source>
</evidence>
<dbReference type="GeneID" id="70690152"/>
<dbReference type="GO" id="GO:0016787">
    <property type="term" value="F:hydrolase activity"/>
    <property type="evidence" value="ECO:0007669"/>
    <property type="project" value="UniProtKB-KW"/>
</dbReference>
<dbReference type="PRINTS" id="PR00793">
    <property type="entry name" value="PROAMNOPTASE"/>
</dbReference>
<evidence type="ECO:0000256" key="8">
    <source>
        <dbReference type="ARBA" id="ARBA00022670"/>
    </source>
</evidence>
<dbReference type="EC" id="3.4.11.5" evidence="4"/>
<dbReference type="PANTHER" id="PTHR43722:SF1">
    <property type="entry name" value="PROLINE IMINOPEPTIDASE"/>
    <property type="match status" value="1"/>
</dbReference>
<keyword evidence="13" id="KW-1185">Reference proteome</keyword>
<accession>A0ABY4VT69</accession>
<keyword evidence="9 12" id="KW-0378">Hydrolase</keyword>
<dbReference type="InterPro" id="IPR029058">
    <property type="entry name" value="AB_hydrolase_fold"/>
</dbReference>
<dbReference type="Pfam" id="PF00561">
    <property type="entry name" value="Abhydrolase_1"/>
    <property type="match status" value="1"/>
</dbReference>
<dbReference type="RefSeq" id="WP_174781686.1">
    <property type="nucleotide sequence ID" value="NZ_CP054626.1"/>
</dbReference>
<protein>
    <recommendedName>
        <fullName evidence="5">Proline iminopeptidase</fullName>
        <ecNumber evidence="4">3.4.11.5</ecNumber>
    </recommendedName>
    <alternativeName>
        <fullName evidence="10">Prolyl aminopeptidase</fullName>
    </alternativeName>
</protein>
<dbReference type="InterPro" id="IPR002410">
    <property type="entry name" value="Peptidase_S33"/>
</dbReference>
<dbReference type="Gene3D" id="3.40.50.1820">
    <property type="entry name" value="alpha/beta hydrolase"/>
    <property type="match status" value="1"/>
</dbReference>
<comment type="catalytic activity">
    <reaction evidence="1">
        <text>Release of N-terminal proline from a peptide.</text>
        <dbReference type="EC" id="3.4.11.5"/>
    </reaction>
</comment>
<evidence type="ECO:0000256" key="6">
    <source>
        <dbReference type="ARBA" id="ARBA00022438"/>
    </source>
</evidence>
<evidence type="ECO:0000313" key="13">
    <source>
        <dbReference type="Proteomes" id="UP001056648"/>
    </source>
</evidence>
<evidence type="ECO:0000256" key="4">
    <source>
        <dbReference type="ARBA" id="ARBA00012568"/>
    </source>
</evidence>
<gene>
    <name evidence="12" type="ORF">NDR89_17910</name>
</gene>
<dbReference type="EMBL" id="CP098736">
    <property type="protein sequence ID" value="USE78548.1"/>
    <property type="molecule type" value="Genomic_DNA"/>
</dbReference>
<dbReference type="SUPFAM" id="SSF53474">
    <property type="entry name" value="alpha/beta-Hydrolases"/>
    <property type="match status" value="1"/>
</dbReference>
<evidence type="ECO:0000259" key="11">
    <source>
        <dbReference type="Pfam" id="PF00561"/>
    </source>
</evidence>
<name>A0ABY4VT69_9BURK</name>
<evidence type="ECO:0000256" key="10">
    <source>
        <dbReference type="ARBA" id="ARBA00029605"/>
    </source>
</evidence>
<proteinExistence type="inferred from homology"/>
<keyword evidence="7" id="KW-0963">Cytoplasm</keyword>
<evidence type="ECO:0000256" key="1">
    <source>
        <dbReference type="ARBA" id="ARBA00001585"/>
    </source>
</evidence>
<dbReference type="PANTHER" id="PTHR43722">
    <property type="entry name" value="PROLINE IMINOPEPTIDASE"/>
    <property type="match status" value="1"/>
</dbReference>
<dbReference type="InterPro" id="IPR005944">
    <property type="entry name" value="Pro_iminopeptidase"/>
</dbReference>
<comment type="similarity">
    <text evidence="3">Belongs to the peptidase S33 family.</text>
</comment>
<evidence type="ECO:0000256" key="7">
    <source>
        <dbReference type="ARBA" id="ARBA00022490"/>
    </source>
</evidence>
<keyword evidence="8" id="KW-0645">Protease</keyword>
<sequence>MPDTAQRQRLPGGFTDRVFRLRTADMHSLHVRLHGRADGVPWLVLHGGPGSGCSPSMADWFDPTRHLAILADQRGAGRSRPAGTLRRNTTGALLADIERLRAALGVERWHVAAGSWGAALALAYAARWPQRVAGLVLRGSFLTGRDDILRLFAARARGMSVPSPLRTAVAAPQARGNGADAQRRCAVRLLQNGTGVQQRDTARRWRGVEAALLGERTGGHRRRRSAPREDEGLRRKYRIQAHYLQRRCGLGKPALLRCAASIARHRIPAILLHGARDRVCRPGNSARLLAAMPHAVLRVLPRAGHLATGPMAEALRAAIRELSA</sequence>
<evidence type="ECO:0000256" key="3">
    <source>
        <dbReference type="ARBA" id="ARBA00010088"/>
    </source>
</evidence>
<feature type="domain" description="AB hydrolase-1" evidence="11">
    <location>
        <begin position="43"/>
        <end position="307"/>
    </location>
</feature>
<evidence type="ECO:0000256" key="5">
    <source>
        <dbReference type="ARBA" id="ARBA00021843"/>
    </source>
</evidence>
<reference evidence="12" key="1">
    <citation type="submission" date="2022-06" db="EMBL/GenBank/DDBJ databases">
        <title>Complete genome sequence and characterization of Cupriavidus gilardii QJ1 isolated from contaminating cells.</title>
        <authorList>
            <person name="Qi J."/>
        </authorList>
    </citation>
    <scope>NUCLEOTIDE SEQUENCE</scope>
    <source>
        <strain evidence="12">QJ1</strain>
    </source>
</reference>
<organism evidence="12 13">
    <name type="scientific">Cupriavidus gilardii</name>
    <dbReference type="NCBI Taxonomy" id="82541"/>
    <lineage>
        <taxon>Bacteria</taxon>
        <taxon>Pseudomonadati</taxon>
        <taxon>Pseudomonadota</taxon>
        <taxon>Betaproteobacteria</taxon>
        <taxon>Burkholderiales</taxon>
        <taxon>Burkholderiaceae</taxon>
        <taxon>Cupriavidus</taxon>
    </lineage>
</organism>
<evidence type="ECO:0000256" key="2">
    <source>
        <dbReference type="ARBA" id="ARBA00004496"/>
    </source>
</evidence>
<dbReference type="InterPro" id="IPR000073">
    <property type="entry name" value="AB_hydrolase_1"/>
</dbReference>
<comment type="subcellular location">
    <subcellularLocation>
        <location evidence="2">Cytoplasm</location>
    </subcellularLocation>
</comment>